<protein>
    <submittedName>
        <fullName evidence="5">ABC transporter ATP-binding protein</fullName>
    </submittedName>
</protein>
<name>A0ABN2SR00_9ACTN</name>
<dbReference type="Proteomes" id="UP001499854">
    <property type="component" value="Unassembled WGS sequence"/>
</dbReference>
<feature type="domain" description="ABC transporter" evidence="4">
    <location>
        <begin position="9"/>
        <end position="226"/>
    </location>
</feature>
<accession>A0ABN2SR00</accession>
<dbReference type="SMART" id="SM00382">
    <property type="entry name" value="AAA"/>
    <property type="match status" value="1"/>
</dbReference>
<dbReference type="InterPro" id="IPR003593">
    <property type="entry name" value="AAA+_ATPase"/>
</dbReference>
<dbReference type="InterPro" id="IPR027417">
    <property type="entry name" value="P-loop_NTPase"/>
</dbReference>
<sequence length="226" mass="24214">MTVAPVIALRGVGMTYPGPPPIRALRPADLEVTRGEYVTVVGPSGSGKSTFLNVVGLLDRPTEGTYELDGIDVSTLREGERTALRGRRIGFVFQSFHLLPYRTATENVMLAQLYNGTRKGLRRPAALEALARVGLGHRREAVPTHMSGGERQRVAIARALVNRPSLLLCDEPTGNLDTATASGVMELLDELHAAGLTIVVITHDAAVARRGQRTVTIRDGVVSSDG</sequence>
<dbReference type="PANTHER" id="PTHR24220">
    <property type="entry name" value="IMPORT ATP-BINDING PROTEIN"/>
    <property type="match status" value="1"/>
</dbReference>
<dbReference type="InterPro" id="IPR017871">
    <property type="entry name" value="ABC_transporter-like_CS"/>
</dbReference>
<dbReference type="PANTHER" id="PTHR24220:SF86">
    <property type="entry name" value="ABC TRANSPORTER ABCH.1"/>
    <property type="match status" value="1"/>
</dbReference>
<dbReference type="PROSITE" id="PS00211">
    <property type="entry name" value="ABC_TRANSPORTER_1"/>
    <property type="match status" value="1"/>
</dbReference>
<dbReference type="Pfam" id="PF00005">
    <property type="entry name" value="ABC_tran"/>
    <property type="match status" value="1"/>
</dbReference>
<keyword evidence="6" id="KW-1185">Reference proteome</keyword>
<dbReference type="Gene3D" id="3.40.50.300">
    <property type="entry name" value="P-loop containing nucleotide triphosphate hydrolases"/>
    <property type="match status" value="1"/>
</dbReference>
<dbReference type="EMBL" id="BAAAQM010000043">
    <property type="protein sequence ID" value="GAA1990085.1"/>
    <property type="molecule type" value="Genomic_DNA"/>
</dbReference>
<reference evidence="5 6" key="1">
    <citation type="journal article" date="2019" name="Int. J. Syst. Evol. Microbiol.">
        <title>The Global Catalogue of Microorganisms (GCM) 10K type strain sequencing project: providing services to taxonomists for standard genome sequencing and annotation.</title>
        <authorList>
            <consortium name="The Broad Institute Genomics Platform"/>
            <consortium name="The Broad Institute Genome Sequencing Center for Infectious Disease"/>
            <person name="Wu L."/>
            <person name="Ma J."/>
        </authorList>
    </citation>
    <scope>NUCLEOTIDE SEQUENCE [LARGE SCALE GENOMIC DNA]</scope>
    <source>
        <strain evidence="5 6">JCM 16013</strain>
    </source>
</reference>
<evidence type="ECO:0000256" key="1">
    <source>
        <dbReference type="ARBA" id="ARBA00022448"/>
    </source>
</evidence>
<dbReference type="InterPro" id="IPR017911">
    <property type="entry name" value="MacB-like_ATP-bd"/>
</dbReference>
<keyword evidence="2" id="KW-0547">Nucleotide-binding</keyword>
<comment type="caution">
    <text evidence="5">The sequence shown here is derived from an EMBL/GenBank/DDBJ whole genome shotgun (WGS) entry which is preliminary data.</text>
</comment>
<dbReference type="SUPFAM" id="SSF52540">
    <property type="entry name" value="P-loop containing nucleoside triphosphate hydrolases"/>
    <property type="match status" value="1"/>
</dbReference>
<gene>
    <name evidence="5" type="ORF">GCM10009838_61460</name>
</gene>
<evidence type="ECO:0000256" key="3">
    <source>
        <dbReference type="ARBA" id="ARBA00022840"/>
    </source>
</evidence>
<keyword evidence="1" id="KW-0813">Transport</keyword>
<dbReference type="InterPro" id="IPR015854">
    <property type="entry name" value="ABC_transpr_LolD-like"/>
</dbReference>
<dbReference type="InterPro" id="IPR003439">
    <property type="entry name" value="ABC_transporter-like_ATP-bd"/>
</dbReference>
<evidence type="ECO:0000313" key="5">
    <source>
        <dbReference type="EMBL" id="GAA1990085.1"/>
    </source>
</evidence>
<evidence type="ECO:0000256" key="2">
    <source>
        <dbReference type="ARBA" id="ARBA00022741"/>
    </source>
</evidence>
<evidence type="ECO:0000313" key="6">
    <source>
        <dbReference type="Proteomes" id="UP001499854"/>
    </source>
</evidence>
<dbReference type="RefSeq" id="WP_344660655.1">
    <property type="nucleotide sequence ID" value="NZ_BAAAQM010000043.1"/>
</dbReference>
<proteinExistence type="predicted"/>
<dbReference type="CDD" id="cd03255">
    <property type="entry name" value="ABC_MJ0796_LolCDE_FtsE"/>
    <property type="match status" value="1"/>
</dbReference>
<evidence type="ECO:0000259" key="4">
    <source>
        <dbReference type="PROSITE" id="PS50893"/>
    </source>
</evidence>
<keyword evidence="3 5" id="KW-0067">ATP-binding</keyword>
<dbReference type="GO" id="GO:0005524">
    <property type="term" value="F:ATP binding"/>
    <property type="evidence" value="ECO:0007669"/>
    <property type="project" value="UniProtKB-KW"/>
</dbReference>
<organism evidence="5 6">
    <name type="scientific">Catenulispora subtropica</name>
    <dbReference type="NCBI Taxonomy" id="450798"/>
    <lineage>
        <taxon>Bacteria</taxon>
        <taxon>Bacillati</taxon>
        <taxon>Actinomycetota</taxon>
        <taxon>Actinomycetes</taxon>
        <taxon>Catenulisporales</taxon>
        <taxon>Catenulisporaceae</taxon>
        <taxon>Catenulispora</taxon>
    </lineage>
</organism>
<dbReference type="PROSITE" id="PS50893">
    <property type="entry name" value="ABC_TRANSPORTER_2"/>
    <property type="match status" value="1"/>
</dbReference>